<dbReference type="RefSeq" id="WP_148700929.1">
    <property type="nucleotide sequence ID" value="NZ_CP007174.1"/>
</dbReference>
<dbReference type="GeneID" id="41597997"/>
<dbReference type="EMBL" id="CP007174">
    <property type="protein sequence ID" value="AIF84335.1"/>
    <property type="molecule type" value="Genomic_DNA"/>
</dbReference>
<dbReference type="HOGENOM" id="CLU_125990_0_0_2"/>
<dbReference type="KEGG" id="nev:NTE_02282"/>
<dbReference type="Pfam" id="PF01243">
    <property type="entry name" value="PNPOx_N"/>
    <property type="match status" value="1"/>
</dbReference>
<evidence type="ECO:0000259" key="2">
    <source>
        <dbReference type="Pfam" id="PF01243"/>
    </source>
</evidence>
<dbReference type="PANTHER" id="PTHR35176:SF6">
    <property type="entry name" value="HEME OXYGENASE HI_0854-RELATED"/>
    <property type="match status" value="1"/>
</dbReference>
<dbReference type="NCBIfam" id="TIGR04023">
    <property type="entry name" value="PPOX_MSMEG_5819"/>
    <property type="match status" value="1"/>
</dbReference>
<dbReference type="InterPro" id="IPR052019">
    <property type="entry name" value="F420H2_bilvrd_red/Heme_oxyg"/>
</dbReference>
<sequence>MSYSEPEVQYLKSQRLARIATASPEGRPDVAPVAFEFDGKYFYAGSHSQDIFHKTRKYKNVRDGNKRVALAIDDLESVNPWKPRGIKVYGTAEIVEHDGMFGRGNYLRIAPSISWSWGIKEGIKTVKTVHGNSSGL</sequence>
<keyword evidence="4" id="KW-1185">Reference proteome</keyword>
<dbReference type="GO" id="GO:0016627">
    <property type="term" value="F:oxidoreductase activity, acting on the CH-CH group of donors"/>
    <property type="evidence" value="ECO:0007669"/>
    <property type="project" value="TreeGrafter"/>
</dbReference>
<dbReference type="InterPro" id="IPR011576">
    <property type="entry name" value="Pyridox_Oxase_N"/>
</dbReference>
<evidence type="ECO:0000313" key="4">
    <source>
        <dbReference type="Proteomes" id="UP000028194"/>
    </source>
</evidence>
<feature type="domain" description="Pyridoxamine 5'-phosphate oxidase N-terminal" evidence="2">
    <location>
        <begin position="9"/>
        <end position="98"/>
    </location>
</feature>
<reference evidence="3 4" key="1">
    <citation type="journal article" date="2014" name="PLoS ONE">
        <title>Genome Sequence of Candidatus Nitrososphaera evergladensis from Group I.1b Enriched from Everglades Soil Reveals Novel Genomic Features of the Ammonia-Oxidizing Archaea.</title>
        <authorList>
            <person name="Zhalnina K.V."/>
            <person name="Dias R."/>
            <person name="Leonard M.T."/>
            <person name="Dorr de Quadros P."/>
            <person name="Camargo F.A."/>
            <person name="Drew J.C."/>
            <person name="Farmerie W.G."/>
            <person name="Daroub S.H."/>
            <person name="Triplett E.W."/>
        </authorList>
    </citation>
    <scope>NUCLEOTIDE SEQUENCE [LARGE SCALE GENOMIC DNA]</scope>
    <source>
        <strain evidence="3 4">SR1</strain>
    </source>
</reference>
<dbReference type="SUPFAM" id="SSF50475">
    <property type="entry name" value="FMN-binding split barrel"/>
    <property type="match status" value="1"/>
</dbReference>
<dbReference type="AlphaFoldDB" id="A0A075MT07"/>
<evidence type="ECO:0000256" key="1">
    <source>
        <dbReference type="ARBA" id="ARBA00023002"/>
    </source>
</evidence>
<organism evidence="3 4">
    <name type="scientific">Candidatus Nitrososphaera evergladensis SR1</name>
    <dbReference type="NCBI Taxonomy" id="1459636"/>
    <lineage>
        <taxon>Archaea</taxon>
        <taxon>Nitrososphaerota</taxon>
        <taxon>Nitrososphaeria</taxon>
        <taxon>Nitrososphaerales</taxon>
        <taxon>Nitrososphaeraceae</taxon>
        <taxon>Nitrososphaera</taxon>
    </lineage>
</organism>
<dbReference type="InterPro" id="IPR024031">
    <property type="entry name" value="MSMEG_5819/OxyR"/>
</dbReference>
<dbReference type="Gene3D" id="2.30.110.10">
    <property type="entry name" value="Electron Transport, Fmn-binding Protein, Chain A"/>
    <property type="match status" value="1"/>
</dbReference>
<dbReference type="PANTHER" id="PTHR35176">
    <property type="entry name" value="HEME OXYGENASE HI_0854-RELATED"/>
    <property type="match status" value="1"/>
</dbReference>
<dbReference type="GO" id="GO:0070967">
    <property type="term" value="F:coenzyme F420 binding"/>
    <property type="evidence" value="ECO:0007669"/>
    <property type="project" value="TreeGrafter"/>
</dbReference>
<dbReference type="Proteomes" id="UP000028194">
    <property type="component" value="Chromosome"/>
</dbReference>
<accession>A0A075MT07</accession>
<dbReference type="GO" id="GO:0005829">
    <property type="term" value="C:cytosol"/>
    <property type="evidence" value="ECO:0007669"/>
    <property type="project" value="TreeGrafter"/>
</dbReference>
<name>A0A075MT07_9ARCH</name>
<gene>
    <name evidence="3" type="ORF">NTE_02282</name>
</gene>
<keyword evidence="1" id="KW-0560">Oxidoreductase</keyword>
<dbReference type="InterPro" id="IPR012349">
    <property type="entry name" value="Split_barrel_FMN-bd"/>
</dbReference>
<evidence type="ECO:0000313" key="3">
    <source>
        <dbReference type="EMBL" id="AIF84335.1"/>
    </source>
</evidence>
<protein>
    <submittedName>
        <fullName evidence="3">PPOX class probable F420-dependent enzyme, MSMEG_5819 family</fullName>
    </submittedName>
</protein>
<dbReference type="STRING" id="1459636.NTE_02282"/>
<dbReference type="OrthoDB" id="8977at2157"/>
<proteinExistence type="predicted"/>